<accession>A0A0C9V605</accession>
<gene>
    <name evidence="1" type="ORF">HYDPIDRAFT_97474</name>
</gene>
<dbReference type="AlphaFoldDB" id="A0A0C9V605"/>
<sequence>MSEDCKSSTSITKLTSSNYSTWKGEMKAYLRTRGLWLLVNGTEKRPADSDAEGQAKWDIKADKAAGELYLACSVEQRVHIEAVQDDPVKIWSTLSSIHVQEHPGTRFNAWDDFFSIRHQSGDSLSTLIAKIEESMLKIEEPRPKSSEKPYSLADLDNELVCMTMIKSLGDEYSNFASSLLLLKSLHKEEIKAAPSWLRRPTGDVVLTLLATLPSLPPQERAGAALMRPVTSVRNLGTAPIAVSLCSVPRML</sequence>
<evidence type="ECO:0000313" key="1">
    <source>
        <dbReference type="EMBL" id="KIJ61039.1"/>
    </source>
</evidence>
<evidence type="ECO:0008006" key="3">
    <source>
        <dbReference type="Google" id="ProtNLM"/>
    </source>
</evidence>
<keyword evidence="2" id="KW-1185">Reference proteome</keyword>
<name>A0A0C9V605_9AGAM</name>
<dbReference type="Proteomes" id="UP000053820">
    <property type="component" value="Unassembled WGS sequence"/>
</dbReference>
<proteinExistence type="predicted"/>
<dbReference type="EMBL" id="KN839866">
    <property type="protein sequence ID" value="KIJ61039.1"/>
    <property type="molecule type" value="Genomic_DNA"/>
</dbReference>
<organism evidence="1 2">
    <name type="scientific">Hydnomerulius pinastri MD-312</name>
    <dbReference type="NCBI Taxonomy" id="994086"/>
    <lineage>
        <taxon>Eukaryota</taxon>
        <taxon>Fungi</taxon>
        <taxon>Dikarya</taxon>
        <taxon>Basidiomycota</taxon>
        <taxon>Agaricomycotina</taxon>
        <taxon>Agaricomycetes</taxon>
        <taxon>Agaricomycetidae</taxon>
        <taxon>Boletales</taxon>
        <taxon>Boletales incertae sedis</taxon>
        <taxon>Leucogyrophana</taxon>
    </lineage>
</organism>
<dbReference type="HOGENOM" id="CLU_052380_0_0_1"/>
<evidence type="ECO:0000313" key="2">
    <source>
        <dbReference type="Proteomes" id="UP000053820"/>
    </source>
</evidence>
<protein>
    <recommendedName>
        <fullName evidence="3">DUF4219 domain-containing protein</fullName>
    </recommendedName>
</protein>
<reference evidence="1 2" key="1">
    <citation type="submission" date="2014-04" db="EMBL/GenBank/DDBJ databases">
        <title>Evolutionary Origins and Diversification of the Mycorrhizal Mutualists.</title>
        <authorList>
            <consortium name="DOE Joint Genome Institute"/>
            <consortium name="Mycorrhizal Genomics Consortium"/>
            <person name="Kohler A."/>
            <person name="Kuo A."/>
            <person name="Nagy L.G."/>
            <person name="Floudas D."/>
            <person name="Copeland A."/>
            <person name="Barry K.W."/>
            <person name="Cichocki N."/>
            <person name="Veneault-Fourrey C."/>
            <person name="LaButti K."/>
            <person name="Lindquist E.A."/>
            <person name="Lipzen A."/>
            <person name="Lundell T."/>
            <person name="Morin E."/>
            <person name="Murat C."/>
            <person name="Riley R."/>
            <person name="Ohm R."/>
            <person name="Sun H."/>
            <person name="Tunlid A."/>
            <person name="Henrissat B."/>
            <person name="Grigoriev I.V."/>
            <person name="Hibbett D.S."/>
            <person name="Martin F."/>
        </authorList>
    </citation>
    <scope>NUCLEOTIDE SEQUENCE [LARGE SCALE GENOMIC DNA]</scope>
    <source>
        <strain evidence="1 2">MD-312</strain>
    </source>
</reference>
<dbReference type="Pfam" id="PF14223">
    <property type="entry name" value="Retrotran_gag_2"/>
    <property type="match status" value="1"/>
</dbReference>
<dbReference type="OrthoDB" id="2673624at2759"/>